<keyword evidence="1" id="KW-1133">Transmembrane helix</keyword>
<accession>A0A9N9RQF5</accession>
<sequence>MKKLLFITIFIISFIKFSVSIDCNVNEESNMERKIKHKLFCNGYDSTIRPVQDHKTTTSVKVKMMIKSYDYSDHHSTLTINTWMVNRWKDEFLKWDPRDYGKIKSFDISSSMIWKPDFSLYNADISYGIGSCHETSCLIENDGNVSCIEPCSFVGHCRSDYTQWPFDRQNCSMIFGPWMNSQNEVDFIEDDAVISKVGAQEHTQWKLISAKVVKRVVALSSKDKKYSAKFPNLSYSFVIERHSGMIFKILKVSAITFILLNMTTLFIKNRLNERLSLLIINMLLHFQMIHRMSWMTPHNGEQTPKVLIFFRNSLVITTVLVIETLIVYSLHACEVQPADKMKNMINHLKRNQLISLIMQNKSNEHGDGMALVEEEEEVVKATSNNEIWNFLASFIDKLIAIIIFIIYVVMSFTHVPLGYILASSIIKQVD</sequence>
<evidence type="ECO:0000259" key="3">
    <source>
        <dbReference type="Pfam" id="PF02931"/>
    </source>
</evidence>
<dbReference type="InterPro" id="IPR006202">
    <property type="entry name" value="Neur_chan_lig-bd"/>
</dbReference>
<reference evidence="4" key="1">
    <citation type="submission" date="2022-01" db="EMBL/GenBank/DDBJ databases">
        <authorList>
            <person name="King R."/>
        </authorList>
    </citation>
    <scope>NUCLEOTIDE SEQUENCE</scope>
</reference>
<dbReference type="AlphaFoldDB" id="A0A9N9RQF5"/>
<dbReference type="PRINTS" id="PR00252">
    <property type="entry name" value="NRIONCHANNEL"/>
</dbReference>
<dbReference type="InterPro" id="IPR036734">
    <property type="entry name" value="Neur_chan_lig-bd_sf"/>
</dbReference>
<feature type="signal peptide" evidence="2">
    <location>
        <begin position="1"/>
        <end position="20"/>
    </location>
</feature>
<feature type="transmembrane region" description="Helical" evidence="1">
    <location>
        <begin position="314"/>
        <end position="333"/>
    </location>
</feature>
<evidence type="ECO:0000256" key="1">
    <source>
        <dbReference type="SAM" id="Phobius"/>
    </source>
</evidence>
<dbReference type="FunFam" id="2.70.170.10:FF:000028">
    <property type="entry name" value="AcetylCholine Receptor"/>
    <property type="match status" value="1"/>
</dbReference>
<proteinExistence type="predicted"/>
<dbReference type="EMBL" id="OU895877">
    <property type="protein sequence ID" value="CAG9801456.1"/>
    <property type="molecule type" value="Genomic_DNA"/>
</dbReference>
<protein>
    <recommendedName>
        <fullName evidence="3">Neurotransmitter-gated ion-channel ligand-binding domain-containing protein</fullName>
    </recommendedName>
</protein>
<dbReference type="Gene3D" id="1.20.58.390">
    <property type="entry name" value="Neurotransmitter-gated ion-channel transmembrane domain"/>
    <property type="match status" value="1"/>
</dbReference>
<reference evidence="4" key="2">
    <citation type="submission" date="2022-10" db="EMBL/GenBank/DDBJ databases">
        <authorList>
            <consortium name="ENA_rothamsted_submissions"/>
            <consortium name="culmorum"/>
            <person name="King R."/>
        </authorList>
    </citation>
    <scope>NUCLEOTIDE SEQUENCE</scope>
</reference>
<gene>
    <name evidence="4" type="ORF">CHIRRI_LOCUS4384</name>
</gene>
<dbReference type="GO" id="GO:0004888">
    <property type="term" value="F:transmembrane signaling receptor activity"/>
    <property type="evidence" value="ECO:0007669"/>
    <property type="project" value="InterPro"/>
</dbReference>
<evidence type="ECO:0000313" key="4">
    <source>
        <dbReference type="EMBL" id="CAG9801456.1"/>
    </source>
</evidence>
<name>A0A9N9RQF5_9DIPT</name>
<dbReference type="GO" id="GO:0016020">
    <property type="term" value="C:membrane"/>
    <property type="evidence" value="ECO:0007669"/>
    <property type="project" value="InterPro"/>
</dbReference>
<evidence type="ECO:0000313" key="5">
    <source>
        <dbReference type="Proteomes" id="UP001153620"/>
    </source>
</evidence>
<organism evidence="4 5">
    <name type="scientific">Chironomus riparius</name>
    <dbReference type="NCBI Taxonomy" id="315576"/>
    <lineage>
        <taxon>Eukaryota</taxon>
        <taxon>Metazoa</taxon>
        <taxon>Ecdysozoa</taxon>
        <taxon>Arthropoda</taxon>
        <taxon>Hexapoda</taxon>
        <taxon>Insecta</taxon>
        <taxon>Pterygota</taxon>
        <taxon>Neoptera</taxon>
        <taxon>Endopterygota</taxon>
        <taxon>Diptera</taxon>
        <taxon>Nematocera</taxon>
        <taxon>Chironomoidea</taxon>
        <taxon>Chironomidae</taxon>
        <taxon>Chironominae</taxon>
        <taxon>Chironomus</taxon>
    </lineage>
</organism>
<dbReference type="CDD" id="cd18989">
    <property type="entry name" value="LGIC_ECD_cation"/>
    <property type="match status" value="1"/>
</dbReference>
<dbReference type="OrthoDB" id="410315at2759"/>
<dbReference type="InterPro" id="IPR038050">
    <property type="entry name" value="Neuro_actylchol_rec"/>
</dbReference>
<dbReference type="Pfam" id="PF02931">
    <property type="entry name" value="Neur_chan_LBD"/>
    <property type="match status" value="1"/>
</dbReference>
<feature type="transmembrane region" description="Helical" evidence="1">
    <location>
        <begin position="398"/>
        <end position="422"/>
    </location>
</feature>
<keyword evidence="5" id="KW-1185">Reference proteome</keyword>
<feature type="chain" id="PRO_5040286176" description="Neurotransmitter-gated ion-channel ligand-binding domain-containing protein" evidence="2">
    <location>
        <begin position="21"/>
        <end position="430"/>
    </location>
</feature>
<keyword evidence="1" id="KW-0812">Transmembrane</keyword>
<dbReference type="GO" id="GO:0005230">
    <property type="term" value="F:extracellular ligand-gated monoatomic ion channel activity"/>
    <property type="evidence" value="ECO:0007669"/>
    <property type="project" value="InterPro"/>
</dbReference>
<feature type="domain" description="Neurotransmitter-gated ion-channel ligand-binding" evidence="3">
    <location>
        <begin position="33"/>
        <end position="242"/>
    </location>
</feature>
<keyword evidence="1" id="KW-0472">Membrane</keyword>
<dbReference type="SUPFAM" id="SSF63712">
    <property type="entry name" value="Nicotinic receptor ligand binding domain-like"/>
    <property type="match status" value="1"/>
</dbReference>
<keyword evidence="2" id="KW-0732">Signal</keyword>
<dbReference type="Proteomes" id="UP001153620">
    <property type="component" value="Chromosome 1"/>
</dbReference>
<dbReference type="Gene3D" id="2.70.170.10">
    <property type="entry name" value="Neurotransmitter-gated ion-channel ligand-binding domain"/>
    <property type="match status" value="1"/>
</dbReference>
<feature type="transmembrane region" description="Helical" evidence="1">
    <location>
        <begin position="245"/>
        <end position="263"/>
    </location>
</feature>
<dbReference type="InterPro" id="IPR006201">
    <property type="entry name" value="Neur_channel"/>
</dbReference>
<evidence type="ECO:0000256" key="2">
    <source>
        <dbReference type="SAM" id="SignalP"/>
    </source>
</evidence>
<dbReference type="PANTHER" id="PTHR18945">
    <property type="entry name" value="NEUROTRANSMITTER GATED ION CHANNEL"/>
    <property type="match status" value="1"/>
</dbReference>